<name>A0A397U5H5_9GLOM</name>
<dbReference type="AlphaFoldDB" id="A0A397U5H5"/>
<organism evidence="1 2">
    <name type="scientific">Gigaspora rosea</name>
    <dbReference type="NCBI Taxonomy" id="44941"/>
    <lineage>
        <taxon>Eukaryota</taxon>
        <taxon>Fungi</taxon>
        <taxon>Fungi incertae sedis</taxon>
        <taxon>Mucoromycota</taxon>
        <taxon>Glomeromycotina</taxon>
        <taxon>Glomeromycetes</taxon>
        <taxon>Diversisporales</taxon>
        <taxon>Gigasporaceae</taxon>
        <taxon>Gigaspora</taxon>
    </lineage>
</organism>
<dbReference type="EMBL" id="QKWP01001968">
    <property type="protein sequence ID" value="RIB05520.1"/>
    <property type="molecule type" value="Genomic_DNA"/>
</dbReference>
<dbReference type="Proteomes" id="UP000266673">
    <property type="component" value="Unassembled WGS sequence"/>
</dbReference>
<protein>
    <submittedName>
        <fullName evidence="1">Uncharacterized protein</fullName>
    </submittedName>
</protein>
<evidence type="ECO:0000313" key="2">
    <source>
        <dbReference type="Proteomes" id="UP000266673"/>
    </source>
</evidence>
<keyword evidence="2" id="KW-1185">Reference proteome</keyword>
<proteinExistence type="predicted"/>
<sequence length="52" mass="6092">MTTIIYNKQRKELATLVLEPNNFKKMLKESVILYLIAGLRNMHANQFKLELA</sequence>
<reference evidence="1 2" key="1">
    <citation type="submission" date="2018-06" db="EMBL/GenBank/DDBJ databases">
        <title>Comparative genomics reveals the genomic features of Rhizophagus irregularis, R. cerebriforme, R. diaphanum and Gigaspora rosea, and their symbiotic lifestyle signature.</title>
        <authorList>
            <person name="Morin E."/>
            <person name="San Clemente H."/>
            <person name="Chen E.C.H."/>
            <person name="De La Providencia I."/>
            <person name="Hainaut M."/>
            <person name="Kuo A."/>
            <person name="Kohler A."/>
            <person name="Murat C."/>
            <person name="Tang N."/>
            <person name="Roy S."/>
            <person name="Loubradou J."/>
            <person name="Henrissat B."/>
            <person name="Grigoriev I.V."/>
            <person name="Corradi N."/>
            <person name="Roux C."/>
            <person name="Martin F.M."/>
        </authorList>
    </citation>
    <scope>NUCLEOTIDE SEQUENCE [LARGE SCALE GENOMIC DNA]</scope>
    <source>
        <strain evidence="1 2">DAOM 194757</strain>
    </source>
</reference>
<gene>
    <name evidence="1" type="ORF">C2G38_2219449</name>
</gene>
<evidence type="ECO:0000313" key="1">
    <source>
        <dbReference type="EMBL" id="RIB05520.1"/>
    </source>
</evidence>
<accession>A0A397U5H5</accession>
<comment type="caution">
    <text evidence="1">The sequence shown here is derived from an EMBL/GenBank/DDBJ whole genome shotgun (WGS) entry which is preliminary data.</text>
</comment>